<evidence type="ECO:0000313" key="3">
    <source>
        <dbReference type="Proteomes" id="UP000612282"/>
    </source>
</evidence>
<reference evidence="2 3" key="1">
    <citation type="submission" date="2021-01" db="EMBL/GenBank/DDBJ databases">
        <title>Whole genome shotgun sequence of Actinoplanes couchii NBRC 106145.</title>
        <authorList>
            <person name="Komaki H."/>
            <person name="Tamura T."/>
        </authorList>
    </citation>
    <scope>NUCLEOTIDE SEQUENCE [LARGE SCALE GENOMIC DNA]</scope>
    <source>
        <strain evidence="2 3">NBRC 106145</strain>
    </source>
</reference>
<name>A0ABQ3XKS5_9ACTN</name>
<keyword evidence="1" id="KW-0732">Signal</keyword>
<keyword evidence="3" id="KW-1185">Reference proteome</keyword>
<gene>
    <name evidence="2" type="ORF">Aco03nite_075050</name>
</gene>
<evidence type="ECO:0000313" key="2">
    <source>
        <dbReference type="EMBL" id="GID59101.1"/>
    </source>
</evidence>
<proteinExistence type="predicted"/>
<accession>A0ABQ3XKS5</accession>
<comment type="caution">
    <text evidence="2">The sequence shown here is derived from an EMBL/GenBank/DDBJ whole genome shotgun (WGS) entry which is preliminary data.</text>
</comment>
<protein>
    <recommendedName>
        <fullName evidence="4">Ig-like domain-containing protein</fullName>
    </recommendedName>
</protein>
<evidence type="ECO:0000256" key="1">
    <source>
        <dbReference type="SAM" id="SignalP"/>
    </source>
</evidence>
<dbReference type="Proteomes" id="UP000612282">
    <property type="component" value="Unassembled WGS sequence"/>
</dbReference>
<evidence type="ECO:0008006" key="4">
    <source>
        <dbReference type="Google" id="ProtNLM"/>
    </source>
</evidence>
<feature type="chain" id="PRO_5046651355" description="Ig-like domain-containing protein" evidence="1">
    <location>
        <begin position="26"/>
        <end position="161"/>
    </location>
</feature>
<organism evidence="2 3">
    <name type="scientific">Actinoplanes couchii</name>
    <dbReference type="NCBI Taxonomy" id="403638"/>
    <lineage>
        <taxon>Bacteria</taxon>
        <taxon>Bacillati</taxon>
        <taxon>Actinomycetota</taxon>
        <taxon>Actinomycetes</taxon>
        <taxon>Micromonosporales</taxon>
        <taxon>Micromonosporaceae</taxon>
        <taxon>Actinoplanes</taxon>
    </lineage>
</organism>
<dbReference type="EMBL" id="BOMG01000094">
    <property type="protein sequence ID" value="GID59101.1"/>
    <property type="molecule type" value="Genomic_DNA"/>
</dbReference>
<sequence length="161" mass="17318">MVKVMAGVVAVTTAATILVGSPAQAVNSCSEYQSIEFETPGYNTDMRVRLCLTHGSPTRGAYAQVSWENGGDSAADGRRKFDELLISYRLLAMNVPVTEGSCDLAERVNLAESGLFMCPAAYHRSLDRGAWGVDGALDYNIDRDGAGRKRVTLTPTPIVEN</sequence>
<feature type="signal peptide" evidence="1">
    <location>
        <begin position="1"/>
        <end position="25"/>
    </location>
</feature>